<dbReference type="GO" id="GO:0016987">
    <property type="term" value="F:sigma factor activity"/>
    <property type="evidence" value="ECO:0007669"/>
    <property type="project" value="UniProtKB-KW"/>
</dbReference>
<feature type="domain" description="RNA polymerase sigma factor 70 region 4 type 2" evidence="7">
    <location>
        <begin position="109"/>
        <end position="156"/>
    </location>
</feature>
<dbReference type="CDD" id="cd06171">
    <property type="entry name" value="Sigma70_r4"/>
    <property type="match status" value="1"/>
</dbReference>
<organism evidence="8 9">
    <name type="scientific">Roseivirga seohaensis subsp. aquiponti</name>
    <dbReference type="NCBI Taxonomy" id="1566026"/>
    <lineage>
        <taxon>Bacteria</taxon>
        <taxon>Pseudomonadati</taxon>
        <taxon>Bacteroidota</taxon>
        <taxon>Cytophagia</taxon>
        <taxon>Cytophagales</taxon>
        <taxon>Roseivirgaceae</taxon>
        <taxon>Roseivirga</taxon>
    </lineage>
</organism>
<keyword evidence="2" id="KW-0805">Transcription regulation</keyword>
<keyword evidence="9" id="KW-1185">Reference proteome</keyword>
<dbReference type="SUPFAM" id="SSF88946">
    <property type="entry name" value="Sigma2 domain of RNA polymerase sigma factors"/>
    <property type="match status" value="1"/>
</dbReference>
<keyword evidence="4" id="KW-0238">DNA-binding</keyword>
<keyword evidence="5" id="KW-0804">Transcription</keyword>
<dbReference type="Gene3D" id="1.10.1740.10">
    <property type="match status" value="1"/>
</dbReference>
<evidence type="ECO:0000313" key="9">
    <source>
        <dbReference type="Proteomes" id="UP000036908"/>
    </source>
</evidence>
<dbReference type="AlphaFoldDB" id="A0A0L8ALF8"/>
<dbReference type="Pfam" id="PF08281">
    <property type="entry name" value="Sigma70_r4_2"/>
    <property type="match status" value="1"/>
</dbReference>
<evidence type="ECO:0000313" key="8">
    <source>
        <dbReference type="EMBL" id="KOF03313.1"/>
    </source>
</evidence>
<dbReference type="GO" id="GO:0003677">
    <property type="term" value="F:DNA binding"/>
    <property type="evidence" value="ECO:0007669"/>
    <property type="project" value="UniProtKB-KW"/>
</dbReference>
<dbReference type="InterPro" id="IPR013249">
    <property type="entry name" value="RNA_pol_sigma70_r4_t2"/>
</dbReference>
<dbReference type="Pfam" id="PF04542">
    <property type="entry name" value="Sigma70_r2"/>
    <property type="match status" value="1"/>
</dbReference>
<sequence>MELQTFKSQVLPVKDKLFRIALNMMRSVEEAEDILQDVMVKLWDKREQWGEYRNLEAFAVTITKNLCLDRLKSKRMKGHFDIQEMELDSGTVSPYQRIELDDSVKTMVRVFEQLPDQQRLLITLRDVEGYSYEEIAEQTGLEVNNIRVGISRARKKAKEDYLKIANYEQQ</sequence>
<evidence type="ECO:0000256" key="5">
    <source>
        <dbReference type="ARBA" id="ARBA00023163"/>
    </source>
</evidence>
<dbReference type="InterPro" id="IPR036388">
    <property type="entry name" value="WH-like_DNA-bd_sf"/>
</dbReference>
<dbReference type="Gene3D" id="1.10.10.10">
    <property type="entry name" value="Winged helix-like DNA-binding domain superfamily/Winged helix DNA-binding domain"/>
    <property type="match status" value="1"/>
</dbReference>
<evidence type="ECO:0000259" key="7">
    <source>
        <dbReference type="Pfam" id="PF08281"/>
    </source>
</evidence>
<dbReference type="NCBIfam" id="TIGR02937">
    <property type="entry name" value="sigma70-ECF"/>
    <property type="match status" value="1"/>
</dbReference>
<feature type="domain" description="RNA polymerase sigma-70 region 2" evidence="6">
    <location>
        <begin position="14"/>
        <end position="75"/>
    </location>
</feature>
<dbReference type="InterPro" id="IPR014284">
    <property type="entry name" value="RNA_pol_sigma-70_dom"/>
</dbReference>
<dbReference type="PANTHER" id="PTHR43133:SF8">
    <property type="entry name" value="RNA POLYMERASE SIGMA FACTOR HI_1459-RELATED"/>
    <property type="match status" value="1"/>
</dbReference>
<dbReference type="InterPro" id="IPR013324">
    <property type="entry name" value="RNA_pol_sigma_r3/r4-like"/>
</dbReference>
<dbReference type="SUPFAM" id="SSF88659">
    <property type="entry name" value="Sigma3 and sigma4 domains of RNA polymerase sigma factors"/>
    <property type="match status" value="1"/>
</dbReference>
<evidence type="ECO:0000256" key="2">
    <source>
        <dbReference type="ARBA" id="ARBA00023015"/>
    </source>
</evidence>
<comment type="caution">
    <text evidence="8">The sequence shown here is derived from an EMBL/GenBank/DDBJ whole genome shotgun (WGS) entry which is preliminary data.</text>
</comment>
<protein>
    <recommendedName>
        <fullName evidence="10">RNA polymerase subunit sigma-24</fullName>
    </recommendedName>
</protein>
<dbReference type="PANTHER" id="PTHR43133">
    <property type="entry name" value="RNA POLYMERASE ECF-TYPE SIGMA FACTO"/>
    <property type="match status" value="1"/>
</dbReference>
<dbReference type="PATRIC" id="fig|1566026.4.peg.3530"/>
<keyword evidence="3" id="KW-0731">Sigma factor</keyword>
<gene>
    <name evidence="8" type="ORF">OB69_08485</name>
</gene>
<reference evidence="9" key="1">
    <citation type="submission" date="2014-11" db="EMBL/GenBank/DDBJ databases">
        <title>Genome sequencing of Roseivirga sp. D-25.</title>
        <authorList>
            <person name="Selvaratnam C."/>
            <person name="Thevarajoo S."/>
            <person name="Goh K.M."/>
            <person name="Eee R."/>
            <person name="Chan K.-G."/>
            <person name="Chong C.S."/>
        </authorList>
    </citation>
    <scope>NUCLEOTIDE SEQUENCE [LARGE SCALE GENOMIC DNA]</scope>
    <source>
        <strain evidence="9">D-25</strain>
    </source>
</reference>
<dbReference type="RefSeq" id="WP_053223268.1">
    <property type="nucleotide sequence ID" value="NZ_JSVA01000008.1"/>
</dbReference>
<evidence type="ECO:0000259" key="6">
    <source>
        <dbReference type="Pfam" id="PF04542"/>
    </source>
</evidence>
<dbReference type="GO" id="GO:0006352">
    <property type="term" value="P:DNA-templated transcription initiation"/>
    <property type="evidence" value="ECO:0007669"/>
    <property type="project" value="InterPro"/>
</dbReference>
<evidence type="ECO:0000256" key="3">
    <source>
        <dbReference type="ARBA" id="ARBA00023082"/>
    </source>
</evidence>
<accession>A0A0L8ALF8</accession>
<proteinExistence type="inferred from homology"/>
<name>A0A0L8ALF8_9BACT</name>
<dbReference type="OrthoDB" id="795989at2"/>
<dbReference type="InterPro" id="IPR013325">
    <property type="entry name" value="RNA_pol_sigma_r2"/>
</dbReference>
<dbReference type="Proteomes" id="UP000036908">
    <property type="component" value="Unassembled WGS sequence"/>
</dbReference>
<comment type="similarity">
    <text evidence="1">Belongs to the sigma-70 factor family. ECF subfamily.</text>
</comment>
<dbReference type="InterPro" id="IPR007627">
    <property type="entry name" value="RNA_pol_sigma70_r2"/>
</dbReference>
<dbReference type="InterPro" id="IPR039425">
    <property type="entry name" value="RNA_pol_sigma-70-like"/>
</dbReference>
<dbReference type="EMBL" id="JSVA01000008">
    <property type="protein sequence ID" value="KOF03313.1"/>
    <property type="molecule type" value="Genomic_DNA"/>
</dbReference>
<evidence type="ECO:0000256" key="4">
    <source>
        <dbReference type="ARBA" id="ARBA00023125"/>
    </source>
</evidence>
<evidence type="ECO:0008006" key="10">
    <source>
        <dbReference type="Google" id="ProtNLM"/>
    </source>
</evidence>
<evidence type="ECO:0000256" key="1">
    <source>
        <dbReference type="ARBA" id="ARBA00010641"/>
    </source>
</evidence>